<dbReference type="InParanoid" id="A0A218ZIS6"/>
<gene>
    <name evidence="2" type="ORF">B2J93_9012</name>
</gene>
<evidence type="ECO:0000313" key="3">
    <source>
        <dbReference type="Proteomes" id="UP000242519"/>
    </source>
</evidence>
<feature type="region of interest" description="Disordered" evidence="1">
    <location>
        <begin position="41"/>
        <end position="101"/>
    </location>
</feature>
<accession>A0A218ZIS6</accession>
<proteinExistence type="predicted"/>
<name>A0A218ZIS6_9HELO</name>
<evidence type="ECO:0000256" key="1">
    <source>
        <dbReference type="SAM" id="MobiDB-lite"/>
    </source>
</evidence>
<sequence length="101" mass="10341">MSDATRATPAKDDTTTLGGLLAAGFTTPGVKNIEAAYSRAGAANHHTPGAASLGSQDQEGASENQGFGSRKFSEGISDQRQEPSLIGKAFNNMINGTGKTK</sequence>
<reference evidence="2 3" key="1">
    <citation type="submission" date="2017-04" db="EMBL/GenBank/DDBJ databases">
        <title>Draft genome sequence of Marssonina coronaria NL1: causal agent of apple blotch.</title>
        <authorList>
            <person name="Cheng Q."/>
        </authorList>
    </citation>
    <scope>NUCLEOTIDE SEQUENCE [LARGE SCALE GENOMIC DNA]</scope>
    <source>
        <strain evidence="2 3">NL1</strain>
    </source>
</reference>
<keyword evidence="3" id="KW-1185">Reference proteome</keyword>
<feature type="compositionally biased region" description="Basic and acidic residues" evidence="1">
    <location>
        <begin position="71"/>
        <end position="81"/>
    </location>
</feature>
<feature type="compositionally biased region" description="Polar residues" evidence="1">
    <location>
        <begin position="53"/>
        <end position="67"/>
    </location>
</feature>
<dbReference type="AlphaFoldDB" id="A0A218ZIS6"/>
<feature type="compositionally biased region" description="Polar residues" evidence="1">
    <location>
        <begin position="92"/>
        <end position="101"/>
    </location>
</feature>
<protein>
    <submittedName>
        <fullName evidence="2">Uncharacterized protein</fullName>
    </submittedName>
</protein>
<organism evidence="2 3">
    <name type="scientific">Diplocarpon coronariae</name>
    <dbReference type="NCBI Taxonomy" id="2795749"/>
    <lineage>
        <taxon>Eukaryota</taxon>
        <taxon>Fungi</taxon>
        <taxon>Dikarya</taxon>
        <taxon>Ascomycota</taxon>
        <taxon>Pezizomycotina</taxon>
        <taxon>Leotiomycetes</taxon>
        <taxon>Helotiales</taxon>
        <taxon>Drepanopezizaceae</taxon>
        <taxon>Diplocarpon</taxon>
    </lineage>
</organism>
<dbReference type="OrthoDB" id="5373857at2759"/>
<evidence type="ECO:0000313" key="2">
    <source>
        <dbReference type="EMBL" id="OWP07560.1"/>
    </source>
</evidence>
<comment type="caution">
    <text evidence="2">The sequence shown here is derived from an EMBL/GenBank/DDBJ whole genome shotgun (WGS) entry which is preliminary data.</text>
</comment>
<dbReference type="Proteomes" id="UP000242519">
    <property type="component" value="Unassembled WGS sequence"/>
</dbReference>
<dbReference type="EMBL" id="MZNU01000003">
    <property type="protein sequence ID" value="OWP07560.1"/>
    <property type="molecule type" value="Genomic_DNA"/>
</dbReference>
<feature type="region of interest" description="Disordered" evidence="1">
    <location>
        <begin position="1"/>
        <end position="23"/>
    </location>
</feature>